<dbReference type="AlphaFoldDB" id="A0A820DX11"/>
<dbReference type="GO" id="GO:0097745">
    <property type="term" value="P:mitochondrial tRNA 5'-end processing"/>
    <property type="evidence" value="ECO:0007669"/>
    <property type="project" value="TreeGrafter"/>
</dbReference>
<evidence type="ECO:0000313" key="5">
    <source>
        <dbReference type="EMBL" id="CAF4239047.1"/>
    </source>
</evidence>
<dbReference type="GO" id="GO:0008168">
    <property type="term" value="F:methyltransferase activity"/>
    <property type="evidence" value="ECO:0007669"/>
    <property type="project" value="UniProtKB-KW"/>
</dbReference>
<dbReference type="Gene3D" id="3.40.1280.30">
    <property type="match status" value="1"/>
</dbReference>
<evidence type="ECO:0000259" key="4">
    <source>
        <dbReference type="PROSITE" id="PS51675"/>
    </source>
</evidence>
<keyword evidence="1" id="KW-0489">Methyltransferase</keyword>
<protein>
    <recommendedName>
        <fullName evidence="4">SAM-dependent MTase TRM10-type domain-containing protein</fullName>
    </recommendedName>
</protein>
<dbReference type="PANTHER" id="PTHR13563">
    <property type="entry name" value="TRNA (GUANINE-9-) METHYLTRANSFERASE"/>
    <property type="match status" value="1"/>
</dbReference>
<dbReference type="EMBL" id="CAJOBP010000952">
    <property type="protein sequence ID" value="CAF4239047.1"/>
    <property type="molecule type" value="Genomic_DNA"/>
</dbReference>
<evidence type="ECO:0000256" key="2">
    <source>
        <dbReference type="ARBA" id="ARBA00022679"/>
    </source>
</evidence>
<keyword evidence="6" id="KW-1185">Reference proteome</keyword>
<dbReference type="GO" id="GO:0032259">
    <property type="term" value="P:methylation"/>
    <property type="evidence" value="ECO:0007669"/>
    <property type="project" value="UniProtKB-KW"/>
</dbReference>
<evidence type="ECO:0000256" key="1">
    <source>
        <dbReference type="ARBA" id="ARBA00022603"/>
    </source>
</evidence>
<dbReference type="GO" id="GO:0070131">
    <property type="term" value="P:positive regulation of mitochondrial translation"/>
    <property type="evidence" value="ECO:0007669"/>
    <property type="project" value="TreeGrafter"/>
</dbReference>
<sequence length="353" mass="41142">MLFRHRYRIWWRWSSSIHYLHFFRCPEHLFNLQRQVRQAKLFVASRLDDYIVIDCSFIHEYKESDISLGNYYERLQLKIHSCFTSLYRYHSPSFIILCNIFSNNNDKWLQTSPYCHVTSLSYLDLFPREQLVYLSPDSPNIMTEYEHNVIYVLGGIFEKTKHEHLTLEKAEHEHIRHQSLPLQKYLKFSTTASPVLSLNQVYNILMTLKHNNNNWFEALKCIPERCLLRNSVLHSKISKPCVTSECFQGQVIAQTTKYGTADTQCTFRSMKVLSGSSFKLPFPDCLECKCTKTSMTCCGFGFASGKVVPPTGCVAHNDACKLVFVKETNSSELCKTTKRTDKSKNKPFTSRRS</sequence>
<reference evidence="5" key="1">
    <citation type="submission" date="2021-02" db="EMBL/GenBank/DDBJ databases">
        <authorList>
            <person name="Nowell W R."/>
        </authorList>
    </citation>
    <scope>NUCLEOTIDE SEQUENCE</scope>
</reference>
<dbReference type="GO" id="GO:0000049">
    <property type="term" value="F:tRNA binding"/>
    <property type="evidence" value="ECO:0007669"/>
    <property type="project" value="TreeGrafter"/>
</dbReference>
<organism evidence="5 6">
    <name type="scientific">Rotaria socialis</name>
    <dbReference type="NCBI Taxonomy" id="392032"/>
    <lineage>
        <taxon>Eukaryota</taxon>
        <taxon>Metazoa</taxon>
        <taxon>Spiralia</taxon>
        <taxon>Gnathifera</taxon>
        <taxon>Rotifera</taxon>
        <taxon>Eurotatoria</taxon>
        <taxon>Bdelloidea</taxon>
        <taxon>Philodinida</taxon>
        <taxon>Philodinidae</taxon>
        <taxon>Rotaria</taxon>
    </lineage>
</organism>
<dbReference type="PROSITE" id="PS51675">
    <property type="entry name" value="SAM_MT_TRM10"/>
    <property type="match status" value="1"/>
</dbReference>
<dbReference type="GO" id="GO:0005654">
    <property type="term" value="C:nucleoplasm"/>
    <property type="evidence" value="ECO:0007669"/>
    <property type="project" value="TreeGrafter"/>
</dbReference>
<dbReference type="PANTHER" id="PTHR13563:SF5">
    <property type="entry name" value="TRNA METHYLTRANSFERASE 10 HOMOLOG C"/>
    <property type="match status" value="1"/>
</dbReference>
<keyword evidence="3" id="KW-0949">S-adenosyl-L-methionine</keyword>
<dbReference type="InterPro" id="IPR038459">
    <property type="entry name" value="MT_TRM10-typ_sf"/>
</dbReference>
<comment type="caution">
    <text evidence="5">The sequence shown here is derived from an EMBL/GenBank/DDBJ whole genome shotgun (WGS) entry which is preliminary data.</text>
</comment>
<dbReference type="InterPro" id="IPR028564">
    <property type="entry name" value="MT_TRM10-typ"/>
</dbReference>
<evidence type="ECO:0000256" key="3">
    <source>
        <dbReference type="ARBA" id="ARBA00022691"/>
    </source>
</evidence>
<gene>
    <name evidence="5" type="ORF">UJA718_LOCUS8822</name>
</gene>
<feature type="domain" description="SAM-dependent MTase TRM10-type" evidence="4">
    <location>
        <begin position="32"/>
        <end position="229"/>
    </location>
</feature>
<dbReference type="GO" id="GO:0005739">
    <property type="term" value="C:mitochondrion"/>
    <property type="evidence" value="ECO:0007669"/>
    <property type="project" value="TreeGrafter"/>
</dbReference>
<dbReference type="Proteomes" id="UP000663873">
    <property type="component" value="Unassembled WGS sequence"/>
</dbReference>
<name>A0A820DX11_9BILA</name>
<evidence type="ECO:0000313" key="6">
    <source>
        <dbReference type="Proteomes" id="UP000663873"/>
    </source>
</evidence>
<dbReference type="InterPro" id="IPR007356">
    <property type="entry name" value="tRNA_m1G_MeTrfase_euk"/>
</dbReference>
<keyword evidence="2" id="KW-0808">Transferase</keyword>
<accession>A0A820DX11</accession>
<proteinExistence type="predicted"/>